<comment type="subcellular location">
    <subcellularLocation>
        <location evidence="2">Nucleus</location>
    </subcellularLocation>
</comment>
<evidence type="ECO:0000313" key="5">
    <source>
        <dbReference type="Proteomes" id="UP000654075"/>
    </source>
</evidence>
<organism evidence="4 5">
    <name type="scientific">Polarella glacialis</name>
    <name type="common">Dinoflagellate</name>
    <dbReference type="NCBI Taxonomy" id="89957"/>
    <lineage>
        <taxon>Eukaryota</taxon>
        <taxon>Sar</taxon>
        <taxon>Alveolata</taxon>
        <taxon>Dinophyceae</taxon>
        <taxon>Suessiales</taxon>
        <taxon>Suessiaceae</taxon>
        <taxon>Polarella</taxon>
    </lineage>
</organism>
<keyword evidence="5" id="KW-1185">Reference proteome</keyword>
<dbReference type="Proteomes" id="UP000654075">
    <property type="component" value="Unassembled WGS sequence"/>
</dbReference>
<accession>A0A813DEL5</accession>
<dbReference type="EMBL" id="CAJNNV010001869">
    <property type="protein sequence ID" value="CAE8586020.1"/>
    <property type="molecule type" value="Genomic_DNA"/>
</dbReference>
<sequence length="757" mass="82695">MAAATAPVEGFGDTGCQIEHCEERGISPAQLLVVWKHTLAQAHEWRDSFKSSPTFGQPLKAEDVNLYQLCENLLKPATSQRKCSFVEILAVAPQTPRFFVSHWWGEPVGLFISCITAHQLLRHLQKTSPYWVCAYANNQWDLESDVTADPAESSFRKAMALADGLLSIIDADAVTFGRVWCVYEIAVTFGDHKLYDIATVAAGKPVIIADGLTPHDIAEGEQYGPDYQGGSRGYKSRREEHFPLQLCQKALEVKVENAEASVASDRIHILNSIAGLKDLDGEPPAEHPGYAHTNHVLHGRFAAAIYRPALENASTLCGGMPGKLQRALSCYPCQELVLSFFECENLDHGSLAGLISAMPDCLESLELDFTSCNTLVSPSCRESDEGPGSPPLSELSGFAHLSLLKSLNLDFSRCWYMTDLDIFESFEGLVSLTDLWVDFSMCQRLRDISSFQKLETLPALRTASADFSSCSALADRSMLCLPHGAKKLQSLSLNFSGSSISHAQLLGQCPPSLAHLNINCVRCLQMAELPVLKGIGDAPNLKSLVLDFSLCENLKDISSLGDIARLPEDIELSLKFLGCRAVGATPSDICSMAQLRTLKLTAPSSSRSGSILRRLGTGIASWTVRPNAKAKVHPVQEHKLGLIFVGNTAKPVPGKADAKASVSKARRPERTKWSWTFYVRGDTDAIRNVTITLHPTFAIPVVKLKGPVYESTATGWGTFAIEVVICWKTGGELRTTWELQFDADASKPFKVPELPMA</sequence>
<evidence type="ECO:0000256" key="2">
    <source>
        <dbReference type="PROSITE-ProRule" id="PRU00376"/>
    </source>
</evidence>
<dbReference type="Pfam" id="PF03366">
    <property type="entry name" value="YEATS"/>
    <property type="match status" value="1"/>
</dbReference>
<dbReference type="SUPFAM" id="SSF52047">
    <property type="entry name" value="RNI-like"/>
    <property type="match status" value="1"/>
</dbReference>
<evidence type="ECO:0000313" key="4">
    <source>
        <dbReference type="EMBL" id="CAE8586020.1"/>
    </source>
</evidence>
<reference evidence="4" key="1">
    <citation type="submission" date="2021-02" db="EMBL/GenBank/DDBJ databases">
        <authorList>
            <person name="Dougan E. K."/>
            <person name="Rhodes N."/>
            <person name="Thang M."/>
            <person name="Chan C."/>
        </authorList>
    </citation>
    <scope>NUCLEOTIDE SEQUENCE</scope>
</reference>
<name>A0A813DEL5_POLGL</name>
<dbReference type="InterPro" id="IPR055129">
    <property type="entry name" value="YEATS_dom"/>
</dbReference>
<feature type="domain" description="YEATS" evidence="3">
    <location>
        <begin position="633"/>
        <end position="757"/>
    </location>
</feature>
<dbReference type="GO" id="GO:0005634">
    <property type="term" value="C:nucleus"/>
    <property type="evidence" value="ECO:0007669"/>
    <property type="project" value="UniProtKB-SubCell"/>
</dbReference>
<dbReference type="Gene3D" id="3.80.10.10">
    <property type="entry name" value="Ribonuclease Inhibitor"/>
    <property type="match status" value="1"/>
</dbReference>
<dbReference type="OrthoDB" id="421209at2759"/>
<protein>
    <recommendedName>
        <fullName evidence="3">YEATS domain-containing protein</fullName>
    </recommendedName>
</protein>
<comment type="caution">
    <text evidence="4">The sequence shown here is derived from an EMBL/GenBank/DDBJ whole genome shotgun (WGS) entry which is preliminary data.</text>
</comment>
<dbReference type="Gene3D" id="2.60.40.1970">
    <property type="entry name" value="YEATS domain"/>
    <property type="match status" value="1"/>
</dbReference>
<dbReference type="InterPro" id="IPR032675">
    <property type="entry name" value="LRR_dom_sf"/>
</dbReference>
<dbReference type="InterPro" id="IPR038704">
    <property type="entry name" value="YEAST_sf"/>
</dbReference>
<proteinExistence type="predicted"/>
<gene>
    <name evidence="4" type="ORF">PGLA1383_LOCUS4918</name>
</gene>
<dbReference type="AlphaFoldDB" id="A0A813DEL5"/>
<evidence type="ECO:0000256" key="1">
    <source>
        <dbReference type="ARBA" id="ARBA00023242"/>
    </source>
</evidence>
<evidence type="ECO:0000259" key="3">
    <source>
        <dbReference type="PROSITE" id="PS51037"/>
    </source>
</evidence>
<keyword evidence="1 2" id="KW-0539">Nucleus</keyword>
<dbReference type="PROSITE" id="PS51037">
    <property type="entry name" value="YEATS"/>
    <property type="match status" value="1"/>
</dbReference>